<dbReference type="InterPro" id="IPR002401">
    <property type="entry name" value="Cyt_P450_E_grp-I"/>
</dbReference>
<evidence type="ECO:0000256" key="1">
    <source>
        <dbReference type="ARBA" id="ARBA00004606"/>
    </source>
</evidence>
<comment type="similarity">
    <text evidence="2 13">Belongs to the cytochrome P450 family.</text>
</comment>
<dbReference type="InterPro" id="IPR052306">
    <property type="entry name" value="CYP450_71D"/>
</dbReference>
<gene>
    <name evidence="15" type="ORF">ACJIZ3_004982</name>
</gene>
<comment type="cofactor">
    <cofactor evidence="12">
        <name>heme</name>
        <dbReference type="ChEBI" id="CHEBI:30413"/>
    </cofactor>
</comment>
<evidence type="ECO:0008006" key="17">
    <source>
        <dbReference type="Google" id="ProtNLM"/>
    </source>
</evidence>
<dbReference type="CDD" id="cd11072">
    <property type="entry name" value="CYP71-like"/>
    <property type="match status" value="1"/>
</dbReference>
<dbReference type="PANTHER" id="PTHR47953:SF16">
    <property type="entry name" value="CYTOCHROME P450 71D8"/>
    <property type="match status" value="1"/>
</dbReference>
<evidence type="ECO:0000256" key="3">
    <source>
        <dbReference type="ARBA" id="ARBA00022617"/>
    </source>
</evidence>
<evidence type="ECO:0000256" key="13">
    <source>
        <dbReference type="RuleBase" id="RU000461"/>
    </source>
</evidence>
<comment type="subcellular location">
    <subcellularLocation>
        <location evidence="1">Membrane</location>
        <topology evidence="1">Single-pass type II membrane protein</topology>
    </subcellularLocation>
</comment>
<evidence type="ECO:0000256" key="12">
    <source>
        <dbReference type="PIRSR" id="PIRSR602401-1"/>
    </source>
</evidence>
<dbReference type="PROSITE" id="PS00086">
    <property type="entry name" value="CYTOCHROME_P450"/>
    <property type="match status" value="1"/>
</dbReference>
<dbReference type="GO" id="GO:0016020">
    <property type="term" value="C:membrane"/>
    <property type="evidence" value="ECO:0007669"/>
    <property type="project" value="UniProtKB-SubCell"/>
</dbReference>
<keyword evidence="3 12" id="KW-0349">Heme</keyword>
<keyword evidence="4 14" id="KW-0812">Transmembrane</keyword>
<dbReference type="FunFam" id="1.10.630.10:FF:000043">
    <property type="entry name" value="Cytochrome P450 99A2"/>
    <property type="match status" value="1"/>
</dbReference>
<sequence length="510" mass="58619">MEIIQFPFNFITFILSLSIFFFFFFFFLIIKVKGWKKVRAPQRLPPSPPKLPIIGHLHHIITSVPHHYSLRELANKYGPLMHLKFGEVSTIVVSSRDIAKEVLKTHDLACADRPKTVATQIMWYNYTDILFCPYGDYWRQMRKICILELLSNKNVRSFEYIRKDEALVLTESILLSSGVPFNLTEKIFVFMSSITFRTALGKVSMDRDGTIKLIKKALGLAGQFDLADLFPSVKIFSFVSWNKFKLLKLRKKLDEILGNIIEDHIDNFSATKRGNGELGTEDLIDVLLRLKESGELDFPITNDSIKSIIFDMFAGGTDTSSTAVEWAMSELMRNPRVMAKAQDEVRQAFNGRKTIEETEIHALKYLKLVINETLRLHPSVSMIPRSCREEFEINGYHIPLNANVIINIWSIGRDPTYWHNPESFEPERFETNSINFLGKNFEYLPFGSGRRICPGMNFGIANVEFLLAHLLYYFDWKLPQGVGDLDMSEIDGFVVSRKSNLHLIATPYEG</sequence>
<dbReference type="Pfam" id="PF00067">
    <property type="entry name" value="p450"/>
    <property type="match status" value="1"/>
</dbReference>
<dbReference type="EMBL" id="JBJXBP010000007">
    <property type="protein sequence ID" value="KAL3819077.1"/>
    <property type="molecule type" value="Genomic_DNA"/>
</dbReference>
<keyword evidence="10 13" id="KW-0503">Monooxygenase</keyword>
<dbReference type="InterPro" id="IPR036396">
    <property type="entry name" value="Cyt_P450_sf"/>
</dbReference>
<keyword evidence="16" id="KW-1185">Reference proteome</keyword>
<dbReference type="PANTHER" id="PTHR47953">
    <property type="entry name" value="OS08G0105600 PROTEIN"/>
    <property type="match status" value="1"/>
</dbReference>
<evidence type="ECO:0000256" key="7">
    <source>
        <dbReference type="ARBA" id="ARBA00022989"/>
    </source>
</evidence>
<dbReference type="Proteomes" id="UP001634393">
    <property type="component" value="Unassembled WGS sequence"/>
</dbReference>
<evidence type="ECO:0000256" key="11">
    <source>
        <dbReference type="ARBA" id="ARBA00023136"/>
    </source>
</evidence>
<keyword evidence="8 13" id="KW-0560">Oxidoreductase</keyword>
<name>A0ABD3S3R7_9LAMI</name>
<dbReference type="PRINTS" id="PR00463">
    <property type="entry name" value="EP450I"/>
</dbReference>
<keyword evidence="6" id="KW-0735">Signal-anchor</keyword>
<keyword evidence="5 12" id="KW-0479">Metal-binding</keyword>
<keyword evidence="7 14" id="KW-1133">Transmembrane helix</keyword>
<dbReference type="GO" id="GO:0046872">
    <property type="term" value="F:metal ion binding"/>
    <property type="evidence" value="ECO:0007669"/>
    <property type="project" value="UniProtKB-KW"/>
</dbReference>
<dbReference type="GO" id="GO:0004497">
    <property type="term" value="F:monooxygenase activity"/>
    <property type="evidence" value="ECO:0007669"/>
    <property type="project" value="UniProtKB-KW"/>
</dbReference>
<evidence type="ECO:0000256" key="9">
    <source>
        <dbReference type="ARBA" id="ARBA00023004"/>
    </source>
</evidence>
<evidence type="ECO:0000256" key="5">
    <source>
        <dbReference type="ARBA" id="ARBA00022723"/>
    </source>
</evidence>
<protein>
    <recommendedName>
        <fullName evidence="17">Cytochrome P450</fullName>
    </recommendedName>
</protein>
<dbReference type="PRINTS" id="PR00385">
    <property type="entry name" value="P450"/>
</dbReference>
<organism evidence="15 16">
    <name type="scientific">Penstemon smallii</name>
    <dbReference type="NCBI Taxonomy" id="265156"/>
    <lineage>
        <taxon>Eukaryota</taxon>
        <taxon>Viridiplantae</taxon>
        <taxon>Streptophyta</taxon>
        <taxon>Embryophyta</taxon>
        <taxon>Tracheophyta</taxon>
        <taxon>Spermatophyta</taxon>
        <taxon>Magnoliopsida</taxon>
        <taxon>eudicotyledons</taxon>
        <taxon>Gunneridae</taxon>
        <taxon>Pentapetalae</taxon>
        <taxon>asterids</taxon>
        <taxon>lamiids</taxon>
        <taxon>Lamiales</taxon>
        <taxon>Plantaginaceae</taxon>
        <taxon>Cheloneae</taxon>
        <taxon>Penstemon</taxon>
    </lineage>
</organism>
<dbReference type="AlphaFoldDB" id="A0ABD3S3R7"/>
<evidence type="ECO:0000256" key="6">
    <source>
        <dbReference type="ARBA" id="ARBA00022968"/>
    </source>
</evidence>
<evidence type="ECO:0000256" key="14">
    <source>
        <dbReference type="SAM" id="Phobius"/>
    </source>
</evidence>
<evidence type="ECO:0000256" key="4">
    <source>
        <dbReference type="ARBA" id="ARBA00022692"/>
    </source>
</evidence>
<evidence type="ECO:0000256" key="10">
    <source>
        <dbReference type="ARBA" id="ARBA00023033"/>
    </source>
</evidence>
<accession>A0ABD3S3R7</accession>
<evidence type="ECO:0000256" key="2">
    <source>
        <dbReference type="ARBA" id="ARBA00010617"/>
    </source>
</evidence>
<evidence type="ECO:0000313" key="16">
    <source>
        <dbReference type="Proteomes" id="UP001634393"/>
    </source>
</evidence>
<keyword evidence="11 14" id="KW-0472">Membrane</keyword>
<dbReference type="SUPFAM" id="SSF48264">
    <property type="entry name" value="Cytochrome P450"/>
    <property type="match status" value="1"/>
</dbReference>
<reference evidence="15 16" key="1">
    <citation type="submission" date="2024-12" db="EMBL/GenBank/DDBJ databases">
        <title>The unique morphological basis and parallel evolutionary history of personate flowers in Penstemon.</title>
        <authorList>
            <person name="Depatie T.H."/>
            <person name="Wessinger C.A."/>
        </authorList>
    </citation>
    <scope>NUCLEOTIDE SEQUENCE [LARGE SCALE GENOMIC DNA]</scope>
    <source>
        <strain evidence="15">WTNN_2</strain>
        <tissue evidence="15">Leaf</tissue>
    </source>
</reference>
<dbReference type="InterPro" id="IPR017972">
    <property type="entry name" value="Cyt_P450_CS"/>
</dbReference>
<proteinExistence type="inferred from homology"/>
<comment type="caution">
    <text evidence="15">The sequence shown here is derived from an EMBL/GenBank/DDBJ whole genome shotgun (WGS) entry which is preliminary data.</text>
</comment>
<dbReference type="InterPro" id="IPR001128">
    <property type="entry name" value="Cyt_P450"/>
</dbReference>
<feature type="transmembrane region" description="Helical" evidence="14">
    <location>
        <begin position="6"/>
        <end position="30"/>
    </location>
</feature>
<evidence type="ECO:0000256" key="8">
    <source>
        <dbReference type="ARBA" id="ARBA00023002"/>
    </source>
</evidence>
<feature type="binding site" description="axial binding residue" evidence="12">
    <location>
        <position position="453"/>
    </location>
    <ligand>
        <name>heme</name>
        <dbReference type="ChEBI" id="CHEBI:30413"/>
    </ligand>
    <ligandPart>
        <name>Fe</name>
        <dbReference type="ChEBI" id="CHEBI:18248"/>
    </ligandPart>
</feature>
<evidence type="ECO:0000313" key="15">
    <source>
        <dbReference type="EMBL" id="KAL3819077.1"/>
    </source>
</evidence>
<keyword evidence="9 12" id="KW-0408">Iron</keyword>
<dbReference type="Gene3D" id="1.10.630.10">
    <property type="entry name" value="Cytochrome P450"/>
    <property type="match status" value="1"/>
</dbReference>